<accession>A0A4Y7Q201</accession>
<evidence type="ECO:0000313" key="2">
    <source>
        <dbReference type="EMBL" id="TDL20820.1"/>
    </source>
</evidence>
<dbReference type="VEuPathDB" id="FungiDB:BD410DRAFT_725144"/>
<dbReference type="OrthoDB" id="3144234at2759"/>
<dbReference type="STRING" id="50990.A0A4Y7Q201"/>
<dbReference type="Proteomes" id="UP000294933">
    <property type="component" value="Unassembled WGS sequence"/>
</dbReference>
<sequence>MAILHSIALHAVLSFSPQSRQKGRTSPPLIWDLRLPPSTARAASHTHHIVPPYYLSQPATSPPTPYIRIVSGVFPFDWRIDVQNPYGVTVGDVLDGISRGLRRGVTQREWAQTSRTQKARVADAFYARTLQSADPRREHSQGVRRVDWLLKHTTFVGLTPSPEMPYTWTLTTKRADR</sequence>
<proteinExistence type="predicted"/>
<organism evidence="2 3">
    <name type="scientific">Rickenella mellea</name>
    <dbReference type="NCBI Taxonomy" id="50990"/>
    <lineage>
        <taxon>Eukaryota</taxon>
        <taxon>Fungi</taxon>
        <taxon>Dikarya</taxon>
        <taxon>Basidiomycota</taxon>
        <taxon>Agaricomycotina</taxon>
        <taxon>Agaricomycetes</taxon>
        <taxon>Hymenochaetales</taxon>
        <taxon>Rickenellaceae</taxon>
        <taxon>Rickenella</taxon>
    </lineage>
</organism>
<keyword evidence="3" id="KW-1185">Reference proteome</keyword>
<evidence type="ECO:0000313" key="3">
    <source>
        <dbReference type="Proteomes" id="UP000294933"/>
    </source>
</evidence>
<reference evidence="2 3" key="1">
    <citation type="submission" date="2018-06" db="EMBL/GenBank/DDBJ databases">
        <title>A transcriptomic atlas of mushroom development highlights an independent origin of complex multicellularity.</title>
        <authorList>
            <consortium name="DOE Joint Genome Institute"/>
            <person name="Krizsan K."/>
            <person name="Almasi E."/>
            <person name="Merenyi Z."/>
            <person name="Sahu N."/>
            <person name="Viragh M."/>
            <person name="Koszo T."/>
            <person name="Mondo S."/>
            <person name="Kiss B."/>
            <person name="Balint B."/>
            <person name="Kues U."/>
            <person name="Barry K."/>
            <person name="Hegedus J.C."/>
            <person name="Henrissat B."/>
            <person name="Johnson J."/>
            <person name="Lipzen A."/>
            <person name="Ohm R."/>
            <person name="Nagy I."/>
            <person name="Pangilinan J."/>
            <person name="Yan J."/>
            <person name="Xiong Y."/>
            <person name="Grigoriev I.V."/>
            <person name="Hibbett D.S."/>
            <person name="Nagy L.G."/>
        </authorList>
    </citation>
    <scope>NUCLEOTIDE SEQUENCE [LARGE SCALE GENOMIC DNA]</scope>
    <source>
        <strain evidence="2 3">SZMC22713</strain>
    </source>
</reference>
<dbReference type="EMBL" id="ML170185">
    <property type="protein sequence ID" value="TDL20820.1"/>
    <property type="molecule type" value="Genomic_DNA"/>
</dbReference>
<feature type="domain" description="DUF6699" evidence="1">
    <location>
        <begin position="29"/>
        <end position="162"/>
    </location>
</feature>
<evidence type="ECO:0000259" key="1">
    <source>
        <dbReference type="Pfam" id="PF20415"/>
    </source>
</evidence>
<gene>
    <name evidence="2" type="ORF">BD410DRAFT_725144</name>
</gene>
<name>A0A4Y7Q201_9AGAM</name>
<protein>
    <recommendedName>
        <fullName evidence="1">DUF6699 domain-containing protein</fullName>
    </recommendedName>
</protein>
<dbReference type="AlphaFoldDB" id="A0A4Y7Q201"/>
<dbReference type="Pfam" id="PF20415">
    <property type="entry name" value="DUF6699"/>
    <property type="match status" value="1"/>
</dbReference>
<dbReference type="InterPro" id="IPR046522">
    <property type="entry name" value="DUF6699"/>
</dbReference>